<proteinExistence type="predicted"/>
<dbReference type="EMBL" id="LSMT01000151">
    <property type="protein sequence ID" value="PFX25427.1"/>
    <property type="molecule type" value="Genomic_DNA"/>
</dbReference>
<evidence type="ECO:0000313" key="5">
    <source>
        <dbReference type="Proteomes" id="UP000225706"/>
    </source>
</evidence>
<feature type="domain" description="Phospholipase A2-like central" evidence="3">
    <location>
        <begin position="13"/>
        <end position="102"/>
    </location>
</feature>
<keyword evidence="5" id="KW-1185">Reference proteome</keyword>
<dbReference type="Pfam" id="PF00068">
    <property type="entry name" value="Phospholip_A2_1"/>
    <property type="match status" value="1"/>
</dbReference>
<evidence type="ECO:0000256" key="2">
    <source>
        <dbReference type="ARBA" id="ARBA00022525"/>
    </source>
</evidence>
<gene>
    <name evidence="4" type="ORF">AWC38_SpisGene9962</name>
</gene>
<dbReference type="InterPro" id="IPR036444">
    <property type="entry name" value="PLipase_A2_dom_sf"/>
</dbReference>
<dbReference type="AlphaFoldDB" id="A0A2B4SA17"/>
<dbReference type="GO" id="GO:0005576">
    <property type="term" value="C:extracellular region"/>
    <property type="evidence" value="ECO:0007669"/>
    <property type="project" value="UniProtKB-SubCell"/>
</dbReference>
<dbReference type="GO" id="GO:0006644">
    <property type="term" value="P:phospholipid metabolic process"/>
    <property type="evidence" value="ECO:0007669"/>
    <property type="project" value="InterPro"/>
</dbReference>
<evidence type="ECO:0000256" key="1">
    <source>
        <dbReference type="ARBA" id="ARBA00004613"/>
    </source>
</evidence>
<dbReference type="PROSITE" id="PS00118">
    <property type="entry name" value="PA2_HIS"/>
    <property type="match status" value="1"/>
</dbReference>
<sequence>MQYLQKRVWNPVLSFEAQLHCKQIGDPFLKDLRHYGCFCGVTAKMRKYTDPSTVEPKDALDRCCKEHNQCLKNAIDRRSDTYCSSNNIKECETQLIDCISKKVKFNDLKAKYKNFDRAECH</sequence>
<dbReference type="STRING" id="50429.A0A2B4SA17"/>
<accession>A0A2B4SA17</accession>
<dbReference type="OrthoDB" id="10349050at2759"/>
<organism evidence="4 5">
    <name type="scientific">Stylophora pistillata</name>
    <name type="common">Smooth cauliflower coral</name>
    <dbReference type="NCBI Taxonomy" id="50429"/>
    <lineage>
        <taxon>Eukaryota</taxon>
        <taxon>Metazoa</taxon>
        <taxon>Cnidaria</taxon>
        <taxon>Anthozoa</taxon>
        <taxon>Hexacorallia</taxon>
        <taxon>Scleractinia</taxon>
        <taxon>Astrocoeniina</taxon>
        <taxon>Pocilloporidae</taxon>
        <taxon>Stylophora</taxon>
    </lineage>
</organism>
<dbReference type="GO" id="GO:0004623">
    <property type="term" value="F:phospholipase A2 activity"/>
    <property type="evidence" value="ECO:0007669"/>
    <property type="project" value="InterPro"/>
</dbReference>
<protein>
    <recommendedName>
        <fullName evidence="3">Phospholipase A2-like central domain-containing protein</fullName>
    </recommendedName>
</protein>
<keyword evidence="2" id="KW-0964">Secreted</keyword>
<evidence type="ECO:0000313" key="4">
    <source>
        <dbReference type="EMBL" id="PFX25427.1"/>
    </source>
</evidence>
<name>A0A2B4SA17_STYPI</name>
<comment type="subcellular location">
    <subcellularLocation>
        <location evidence="1">Secreted</location>
    </subcellularLocation>
</comment>
<comment type="caution">
    <text evidence="4">The sequence shown here is derived from an EMBL/GenBank/DDBJ whole genome shotgun (WGS) entry which is preliminary data.</text>
</comment>
<dbReference type="InterPro" id="IPR016090">
    <property type="entry name" value="PLA2-like_dom"/>
</dbReference>
<dbReference type="Gene3D" id="1.20.90.10">
    <property type="entry name" value="Phospholipase A2 domain"/>
    <property type="match status" value="1"/>
</dbReference>
<evidence type="ECO:0000259" key="3">
    <source>
        <dbReference type="Pfam" id="PF00068"/>
    </source>
</evidence>
<dbReference type="GO" id="GO:0050482">
    <property type="term" value="P:arachidonate secretion"/>
    <property type="evidence" value="ECO:0007669"/>
    <property type="project" value="InterPro"/>
</dbReference>
<reference evidence="5" key="1">
    <citation type="journal article" date="2017" name="bioRxiv">
        <title>Comparative analysis of the genomes of Stylophora pistillata and Acropora digitifera provides evidence for extensive differences between species of corals.</title>
        <authorList>
            <person name="Voolstra C.R."/>
            <person name="Li Y."/>
            <person name="Liew Y.J."/>
            <person name="Baumgarten S."/>
            <person name="Zoccola D."/>
            <person name="Flot J.-F."/>
            <person name="Tambutte S."/>
            <person name="Allemand D."/>
            <person name="Aranda M."/>
        </authorList>
    </citation>
    <scope>NUCLEOTIDE SEQUENCE [LARGE SCALE GENOMIC DNA]</scope>
</reference>
<dbReference type="SUPFAM" id="SSF48619">
    <property type="entry name" value="Phospholipase A2, PLA2"/>
    <property type="match status" value="1"/>
</dbReference>
<dbReference type="Proteomes" id="UP000225706">
    <property type="component" value="Unassembled WGS sequence"/>
</dbReference>
<dbReference type="InterPro" id="IPR033113">
    <property type="entry name" value="PLA2_histidine"/>
</dbReference>